<organism evidence="1">
    <name type="scientific">uncultured marine group II/III euryarchaeote KM3_18_H05</name>
    <dbReference type="NCBI Taxonomy" id="1457957"/>
    <lineage>
        <taxon>Archaea</taxon>
        <taxon>Methanobacteriati</taxon>
        <taxon>Methanobacteriota</taxon>
        <taxon>environmental samples</taxon>
    </lineage>
</organism>
<sequence length="106" mass="12631">MFLRYWGVGGGGEVDISPTAADSSCHIREKRRWGERTYPKYQKGRFYCWKGDGRCTIRQWKQSQRNYGHHKKHRGELGRDPLISSGKFFIYFIYLSRNVYYNKPSN</sequence>
<dbReference type="EMBL" id="KF900759">
    <property type="protein sequence ID" value="AIF06120.1"/>
    <property type="molecule type" value="Genomic_DNA"/>
</dbReference>
<proteinExistence type="predicted"/>
<name>A0A075GT17_9EURY</name>
<reference evidence="1" key="1">
    <citation type="journal article" date="2014" name="Genome Biol. Evol.">
        <title>Pangenome evidence for extensive interdomain horizontal transfer affecting lineage core and shell genes in uncultured planktonic thaumarchaeota and euryarchaeota.</title>
        <authorList>
            <person name="Deschamps P."/>
            <person name="Zivanovic Y."/>
            <person name="Moreira D."/>
            <person name="Rodriguez-Valera F."/>
            <person name="Lopez-Garcia P."/>
        </authorList>
    </citation>
    <scope>NUCLEOTIDE SEQUENCE</scope>
</reference>
<accession>A0A075GT17</accession>
<protein>
    <submittedName>
        <fullName evidence="1">Uncharacterized protein</fullName>
    </submittedName>
</protein>
<dbReference type="AlphaFoldDB" id="A0A075GT17"/>
<evidence type="ECO:0000313" key="1">
    <source>
        <dbReference type="EMBL" id="AIF06120.1"/>
    </source>
</evidence>